<protein>
    <submittedName>
        <fullName evidence="2">60S ribosomal protein L23a</fullName>
    </submittedName>
</protein>
<comment type="caution">
    <text evidence="2">The sequence shown here is derived from an EMBL/GenBank/DDBJ whole genome shotgun (WGS) entry which is preliminary data.</text>
</comment>
<evidence type="ECO:0000259" key="1">
    <source>
        <dbReference type="Pfam" id="PF03939"/>
    </source>
</evidence>
<dbReference type="InterPro" id="IPR012677">
    <property type="entry name" value="Nucleotide-bd_a/b_plait_sf"/>
</dbReference>
<dbReference type="OrthoDB" id="1267328at2759"/>
<dbReference type="EMBL" id="JAGFMF010011419">
    <property type="protein sequence ID" value="KAG8523030.1"/>
    <property type="molecule type" value="Genomic_DNA"/>
</dbReference>
<dbReference type="GO" id="GO:0005840">
    <property type="term" value="C:ribosome"/>
    <property type="evidence" value="ECO:0007669"/>
    <property type="project" value="UniProtKB-KW"/>
</dbReference>
<proteinExistence type="predicted"/>
<accession>A0A8J6AVT1</accession>
<name>A0A8J6AVT1_GALPY</name>
<dbReference type="GO" id="GO:0003735">
    <property type="term" value="F:structural constituent of ribosome"/>
    <property type="evidence" value="ECO:0007669"/>
    <property type="project" value="InterPro"/>
</dbReference>
<evidence type="ECO:0000313" key="2">
    <source>
        <dbReference type="EMBL" id="KAG8523030.1"/>
    </source>
</evidence>
<dbReference type="Proteomes" id="UP000700334">
    <property type="component" value="Unassembled WGS sequence"/>
</dbReference>
<dbReference type="GO" id="GO:0006412">
    <property type="term" value="P:translation"/>
    <property type="evidence" value="ECO:0007669"/>
    <property type="project" value="InterPro"/>
</dbReference>
<dbReference type="PANTHER" id="PTHR11620">
    <property type="entry name" value="60S RIBOSOMAL PROTEIN L23A"/>
    <property type="match status" value="1"/>
</dbReference>
<sequence>MPKAKVGAFKAKKAVLKGNNSHKKKICRSLTFWNPRHCDSQFPPKYPQKSTPRRKKIDRYVIVKLPLSTESAMKKIEDNSFVYMVDVNQIL</sequence>
<dbReference type="AlphaFoldDB" id="A0A8J6AVT1"/>
<keyword evidence="3" id="KW-1185">Reference proteome</keyword>
<dbReference type="Gene3D" id="3.30.70.330">
    <property type="match status" value="1"/>
</dbReference>
<dbReference type="InterPro" id="IPR013025">
    <property type="entry name" value="Ribosomal_uL23-like"/>
</dbReference>
<reference evidence="2" key="1">
    <citation type="journal article" date="2021" name="Evol. Appl.">
        <title>The genome of the Pyrenean desman and the effects of bottlenecks and inbreeding on the genomic landscape of an endangered species.</title>
        <authorList>
            <person name="Escoda L."/>
            <person name="Castresana J."/>
        </authorList>
    </citation>
    <scope>NUCLEOTIDE SEQUENCE</scope>
    <source>
        <strain evidence="2">IBE-C5619</strain>
    </source>
</reference>
<keyword evidence="2" id="KW-0687">Ribonucleoprotein</keyword>
<evidence type="ECO:0000313" key="3">
    <source>
        <dbReference type="Proteomes" id="UP000700334"/>
    </source>
</evidence>
<gene>
    <name evidence="2" type="ORF">J0S82_005612</name>
</gene>
<keyword evidence="2" id="KW-0689">Ribosomal protein</keyword>
<organism evidence="2 3">
    <name type="scientific">Galemys pyrenaicus</name>
    <name type="common">Iberian desman</name>
    <name type="synonym">Pyrenean desman</name>
    <dbReference type="NCBI Taxonomy" id="202257"/>
    <lineage>
        <taxon>Eukaryota</taxon>
        <taxon>Metazoa</taxon>
        <taxon>Chordata</taxon>
        <taxon>Craniata</taxon>
        <taxon>Vertebrata</taxon>
        <taxon>Euteleostomi</taxon>
        <taxon>Mammalia</taxon>
        <taxon>Eutheria</taxon>
        <taxon>Laurasiatheria</taxon>
        <taxon>Eulipotyphla</taxon>
        <taxon>Talpidae</taxon>
        <taxon>Galemys</taxon>
    </lineage>
</organism>
<dbReference type="InterPro" id="IPR005633">
    <property type="entry name" value="Ribosomal_uL23_N"/>
</dbReference>
<dbReference type="Pfam" id="PF03939">
    <property type="entry name" value="Ribosomal_L23eN"/>
    <property type="match status" value="1"/>
</dbReference>
<feature type="domain" description="Large ribosomal subunit protein uL23 N-terminal" evidence="1">
    <location>
        <begin position="5"/>
        <end position="53"/>
    </location>
</feature>